<gene>
    <name evidence="1" type="ORF">FYJ69_03710</name>
</gene>
<evidence type="ECO:0000313" key="2">
    <source>
        <dbReference type="Proteomes" id="UP000434342"/>
    </source>
</evidence>
<organism evidence="1 2">
    <name type="scientific">Parafannyhessea umbonata</name>
    <dbReference type="NCBI Taxonomy" id="604330"/>
    <lineage>
        <taxon>Bacteria</taxon>
        <taxon>Bacillati</taxon>
        <taxon>Actinomycetota</taxon>
        <taxon>Coriobacteriia</taxon>
        <taxon>Coriobacteriales</taxon>
        <taxon>Atopobiaceae</taxon>
        <taxon>Parafannyhessea</taxon>
    </lineage>
</organism>
<dbReference type="EMBL" id="VUND01000001">
    <property type="protein sequence ID" value="MST60026.1"/>
    <property type="molecule type" value="Genomic_DNA"/>
</dbReference>
<proteinExistence type="predicted"/>
<dbReference type="Proteomes" id="UP000434342">
    <property type="component" value="Unassembled WGS sequence"/>
</dbReference>
<sequence>MAGLAEMAEIASRYDTAISWAMLRALSELGVSVRLPPTRAHAHDHARATEVAYGDLEWCFRNASSPLDLLIR</sequence>
<protein>
    <submittedName>
        <fullName evidence="1">Uncharacterized protein</fullName>
    </submittedName>
</protein>
<accession>A0A6N7X683</accession>
<dbReference type="AlphaFoldDB" id="A0A6N7X683"/>
<comment type="caution">
    <text evidence="1">The sequence shown here is derived from an EMBL/GenBank/DDBJ whole genome shotgun (WGS) entry which is preliminary data.</text>
</comment>
<dbReference type="RefSeq" id="WP_154540103.1">
    <property type="nucleotide sequence ID" value="NZ_VUND01000001.1"/>
</dbReference>
<evidence type="ECO:0000313" key="1">
    <source>
        <dbReference type="EMBL" id="MST60026.1"/>
    </source>
</evidence>
<reference evidence="1 2" key="1">
    <citation type="submission" date="2019-08" db="EMBL/GenBank/DDBJ databases">
        <title>In-depth cultivation of the pig gut microbiome towards novel bacterial diversity and tailored functional studies.</title>
        <authorList>
            <person name="Wylensek D."/>
            <person name="Hitch T.C.A."/>
            <person name="Clavel T."/>
        </authorList>
    </citation>
    <scope>NUCLEOTIDE SEQUENCE [LARGE SCALE GENOMIC DNA]</scope>
    <source>
        <strain evidence="1 2">WB01_CNA04</strain>
    </source>
</reference>
<name>A0A6N7X683_9ACTN</name>